<gene>
    <name evidence="1" type="ordered locus">MTR_7g029010</name>
</gene>
<proteinExistence type="predicted"/>
<sequence>MGWGYPNPSGTRMRFNFSSLLGMGRVTGKYMRIGYGDGEGTWVVISKELSLEML</sequence>
<reference evidence="1 3" key="1">
    <citation type="journal article" date="2011" name="Nature">
        <title>The Medicago genome provides insight into the evolution of rhizobial symbioses.</title>
        <authorList>
            <person name="Young N.D."/>
            <person name="Debelle F."/>
            <person name="Oldroyd G.E."/>
            <person name="Geurts R."/>
            <person name="Cannon S.B."/>
            <person name="Udvardi M.K."/>
            <person name="Benedito V.A."/>
            <person name="Mayer K.F."/>
            <person name="Gouzy J."/>
            <person name="Schoof H."/>
            <person name="Van de Peer Y."/>
            <person name="Proost S."/>
            <person name="Cook D.R."/>
            <person name="Meyers B.C."/>
            <person name="Spannagl M."/>
            <person name="Cheung F."/>
            <person name="De Mita S."/>
            <person name="Krishnakumar V."/>
            <person name="Gundlach H."/>
            <person name="Zhou S."/>
            <person name="Mudge J."/>
            <person name="Bharti A.K."/>
            <person name="Murray J.D."/>
            <person name="Naoumkina M.A."/>
            <person name="Rosen B."/>
            <person name="Silverstein K.A."/>
            <person name="Tang H."/>
            <person name="Rombauts S."/>
            <person name="Zhao P.X."/>
            <person name="Zhou P."/>
            <person name="Barbe V."/>
            <person name="Bardou P."/>
            <person name="Bechner M."/>
            <person name="Bellec A."/>
            <person name="Berger A."/>
            <person name="Berges H."/>
            <person name="Bidwell S."/>
            <person name="Bisseling T."/>
            <person name="Choisne N."/>
            <person name="Couloux A."/>
            <person name="Denny R."/>
            <person name="Deshpande S."/>
            <person name="Dai X."/>
            <person name="Doyle J.J."/>
            <person name="Dudez A.M."/>
            <person name="Farmer A.D."/>
            <person name="Fouteau S."/>
            <person name="Franken C."/>
            <person name="Gibelin C."/>
            <person name="Gish J."/>
            <person name="Goldstein S."/>
            <person name="Gonzalez A.J."/>
            <person name="Green P.J."/>
            <person name="Hallab A."/>
            <person name="Hartog M."/>
            <person name="Hua A."/>
            <person name="Humphray S.J."/>
            <person name="Jeong D.H."/>
            <person name="Jing Y."/>
            <person name="Jocker A."/>
            <person name="Kenton S.M."/>
            <person name="Kim D.J."/>
            <person name="Klee K."/>
            <person name="Lai H."/>
            <person name="Lang C."/>
            <person name="Lin S."/>
            <person name="Macmil S.L."/>
            <person name="Magdelenat G."/>
            <person name="Matthews L."/>
            <person name="McCorrison J."/>
            <person name="Monaghan E.L."/>
            <person name="Mun J.H."/>
            <person name="Najar F.Z."/>
            <person name="Nicholson C."/>
            <person name="Noirot C."/>
            <person name="O'Bleness M."/>
            <person name="Paule C.R."/>
            <person name="Poulain J."/>
            <person name="Prion F."/>
            <person name="Qin B."/>
            <person name="Qu C."/>
            <person name="Retzel E.F."/>
            <person name="Riddle C."/>
            <person name="Sallet E."/>
            <person name="Samain S."/>
            <person name="Samson N."/>
            <person name="Sanders I."/>
            <person name="Saurat O."/>
            <person name="Scarpelli C."/>
            <person name="Schiex T."/>
            <person name="Segurens B."/>
            <person name="Severin A.J."/>
            <person name="Sherrier D.J."/>
            <person name="Shi R."/>
            <person name="Sims S."/>
            <person name="Singer S.R."/>
            <person name="Sinharoy S."/>
            <person name="Sterck L."/>
            <person name="Viollet A."/>
            <person name="Wang B.B."/>
            <person name="Wang K."/>
            <person name="Wang M."/>
            <person name="Wang X."/>
            <person name="Warfsmann J."/>
            <person name="Weissenbach J."/>
            <person name="White D.D."/>
            <person name="White J.D."/>
            <person name="Wiley G.B."/>
            <person name="Wincker P."/>
            <person name="Xing Y."/>
            <person name="Yang L."/>
            <person name="Yao Z."/>
            <person name="Ying F."/>
            <person name="Zhai J."/>
            <person name="Zhou L."/>
            <person name="Zuber A."/>
            <person name="Denarie J."/>
            <person name="Dixon R.A."/>
            <person name="May G.D."/>
            <person name="Schwartz D.C."/>
            <person name="Rogers J."/>
            <person name="Quetier F."/>
            <person name="Town C.D."/>
            <person name="Roe B.A."/>
        </authorList>
    </citation>
    <scope>NUCLEOTIDE SEQUENCE [LARGE SCALE GENOMIC DNA]</scope>
    <source>
        <strain evidence="1">A17</strain>
        <strain evidence="2 3">cv. Jemalong A17</strain>
    </source>
</reference>
<reference evidence="1 3" key="2">
    <citation type="journal article" date="2014" name="BMC Genomics">
        <title>An improved genome release (version Mt4.0) for the model legume Medicago truncatula.</title>
        <authorList>
            <person name="Tang H."/>
            <person name="Krishnakumar V."/>
            <person name="Bidwell S."/>
            <person name="Rosen B."/>
            <person name="Chan A."/>
            <person name="Zhou S."/>
            <person name="Gentzbittel L."/>
            <person name="Childs K.L."/>
            <person name="Yandell M."/>
            <person name="Gundlach H."/>
            <person name="Mayer K.F."/>
            <person name="Schwartz D.C."/>
            <person name="Town C.D."/>
        </authorList>
    </citation>
    <scope>GENOME REANNOTATION</scope>
    <source>
        <strain evidence="1">A17</strain>
        <strain evidence="2 3">cv. Jemalong A17</strain>
    </source>
</reference>
<organism evidence="1 3">
    <name type="scientific">Medicago truncatula</name>
    <name type="common">Barrel medic</name>
    <name type="synonym">Medicago tribuloides</name>
    <dbReference type="NCBI Taxonomy" id="3880"/>
    <lineage>
        <taxon>Eukaryota</taxon>
        <taxon>Viridiplantae</taxon>
        <taxon>Streptophyta</taxon>
        <taxon>Embryophyta</taxon>
        <taxon>Tracheophyta</taxon>
        <taxon>Spermatophyta</taxon>
        <taxon>Magnoliopsida</taxon>
        <taxon>eudicotyledons</taxon>
        <taxon>Gunneridae</taxon>
        <taxon>Pentapetalae</taxon>
        <taxon>rosids</taxon>
        <taxon>fabids</taxon>
        <taxon>Fabales</taxon>
        <taxon>Fabaceae</taxon>
        <taxon>Papilionoideae</taxon>
        <taxon>50 kb inversion clade</taxon>
        <taxon>NPAAA clade</taxon>
        <taxon>Hologalegina</taxon>
        <taxon>IRL clade</taxon>
        <taxon>Trifolieae</taxon>
        <taxon>Medicago</taxon>
    </lineage>
</organism>
<dbReference type="Proteomes" id="UP000002051">
    <property type="component" value="Unassembled WGS sequence"/>
</dbReference>
<name>A0A072U829_MEDTR</name>
<dbReference type="EnsemblPlants" id="KEH22005">
    <property type="protein sequence ID" value="KEH22005"/>
    <property type="gene ID" value="MTR_7g029010"/>
</dbReference>
<evidence type="ECO:0000313" key="1">
    <source>
        <dbReference type="EMBL" id="KEH22005.1"/>
    </source>
</evidence>
<evidence type="ECO:0000313" key="3">
    <source>
        <dbReference type="Proteomes" id="UP000002051"/>
    </source>
</evidence>
<accession>A0A072U829</accession>
<dbReference type="EMBL" id="CM001223">
    <property type="protein sequence ID" value="KEH22005.1"/>
    <property type="molecule type" value="Genomic_DNA"/>
</dbReference>
<dbReference type="AlphaFoldDB" id="A0A072U829"/>
<dbReference type="HOGENOM" id="CLU_3053437_0_0_1"/>
<keyword evidence="3" id="KW-1185">Reference proteome</keyword>
<protein>
    <submittedName>
        <fullName evidence="1 2">Uncharacterized protein</fullName>
    </submittedName>
</protein>
<evidence type="ECO:0000313" key="2">
    <source>
        <dbReference type="EnsemblPlants" id="KEH22005"/>
    </source>
</evidence>
<reference evidence="2" key="3">
    <citation type="submission" date="2015-04" db="UniProtKB">
        <authorList>
            <consortium name="EnsemblPlants"/>
        </authorList>
    </citation>
    <scope>IDENTIFICATION</scope>
    <source>
        <strain evidence="2">cv. Jemalong A17</strain>
    </source>
</reference>